<dbReference type="Proteomes" id="UP000037822">
    <property type="component" value="Unassembled WGS sequence"/>
</dbReference>
<dbReference type="Gene3D" id="3.40.190.10">
    <property type="entry name" value="Periplasmic binding protein-like II"/>
    <property type="match status" value="1"/>
</dbReference>
<dbReference type="Pfam" id="PF00496">
    <property type="entry name" value="SBP_bac_5"/>
    <property type="match status" value="1"/>
</dbReference>
<dbReference type="PROSITE" id="PS51318">
    <property type="entry name" value="TAT"/>
    <property type="match status" value="1"/>
</dbReference>
<evidence type="ECO:0000256" key="4">
    <source>
        <dbReference type="SAM" id="SignalP"/>
    </source>
</evidence>
<dbReference type="EMBL" id="LGSZ01000032">
    <property type="protein sequence ID" value="KPH81078.1"/>
    <property type="molecule type" value="Genomic_DNA"/>
</dbReference>
<protein>
    <submittedName>
        <fullName evidence="6">ABC transporter substrate-binding protein</fullName>
    </submittedName>
</protein>
<feature type="signal peptide" evidence="4">
    <location>
        <begin position="1"/>
        <end position="26"/>
    </location>
</feature>
<dbReference type="GO" id="GO:0015833">
    <property type="term" value="P:peptide transport"/>
    <property type="evidence" value="ECO:0007669"/>
    <property type="project" value="TreeGrafter"/>
</dbReference>
<dbReference type="PATRIC" id="fig|1526658.3.peg.797"/>
<dbReference type="PANTHER" id="PTHR30290">
    <property type="entry name" value="PERIPLASMIC BINDING COMPONENT OF ABC TRANSPORTER"/>
    <property type="match status" value="1"/>
</dbReference>
<keyword evidence="7" id="KW-1185">Reference proteome</keyword>
<evidence type="ECO:0000256" key="2">
    <source>
        <dbReference type="ARBA" id="ARBA00005695"/>
    </source>
</evidence>
<feature type="domain" description="Solute-binding protein family 5" evidence="5">
    <location>
        <begin position="73"/>
        <end position="447"/>
    </location>
</feature>
<feature type="chain" id="PRO_5005870876" evidence="4">
    <location>
        <begin position="27"/>
        <end position="526"/>
    </location>
</feature>
<gene>
    <name evidence="6" type="ORF">AE618_10630</name>
</gene>
<comment type="caution">
    <text evidence="6">The sequence shown here is derived from an EMBL/GenBank/DDBJ whole genome shotgun (WGS) entry which is preliminary data.</text>
</comment>
<sequence length="526" mass="58053">MKRRTFLKGATALTLAGPAAIGRAQAQSATTLKFAPQANLTALDPVWTTATVTSNHGYYVYDTLYGLDLAGKAQPQMVESHEVAADGKSWRFKLRDGLTFHDNTPVKAADCLQSLKRWVQRDPYGQLLAKAIESSAAVDDKTFEIKLTRAFPMMLDVLAKADGALFIMPERLAQTDATKQVTEVIGSGPYRFIPSEYVSGSKVAYEKFEAYKPRNEPPSRNAGGKVANFKRVEWQILPDPATAANALIKGEIDWWERPLSDLQPMLAKSPDITREVTDESGRGAIMRLNHLQPPFNNPKVRAAVRLAVNQEDYMRATQGDDTSVWKTSRNLWFRGSQYYDGELEDLMPQSVDKAKAALKESGYNGEKVVIINPTDFPDIGPLGDVTYELLKSIGMNVDFVASDWGTVIQRRNSREPVEKGGWSIFHTTGSANGWSNPALSYLVRGQGAKGWFGWYESAKAEALAEEWLYAADAPAQKKAAAALGRLALEDTATIPLGVFMIRTAYRKSLTGMQKGSAPYPWGLKRV</sequence>
<comment type="similarity">
    <text evidence="2">Belongs to the bacterial solute-binding protein 5 family.</text>
</comment>
<evidence type="ECO:0000259" key="5">
    <source>
        <dbReference type="Pfam" id="PF00496"/>
    </source>
</evidence>
<evidence type="ECO:0000256" key="3">
    <source>
        <dbReference type="ARBA" id="ARBA00022729"/>
    </source>
</evidence>
<dbReference type="Gene3D" id="3.10.105.10">
    <property type="entry name" value="Dipeptide-binding Protein, Domain 3"/>
    <property type="match status" value="1"/>
</dbReference>
<accession>A0A0N1F4C3</accession>
<dbReference type="SUPFAM" id="SSF53850">
    <property type="entry name" value="Periplasmic binding protein-like II"/>
    <property type="match status" value="1"/>
</dbReference>
<dbReference type="GO" id="GO:0043190">
    <property type="term" value="C:ATP-binding cassette (ABC) transporter complex"/>
    <property type="evidence" value="ECO:0007669"/>
    <property type="project" value="InterPro"/>
</dbReference>
<dbReference type="InterPro" id="IPR030678">
    <property type="entry name" value="Peptide/Ni-bd"/>
</dbReference>
<evidence type="ECO:0000313" key="6">
    <source>
        <dbReference type="EMBL" id="KPH81078.1"/>
    </source>
</evidence>
<evidence type="ECO:0000256" key="1">
    <source>
        <dbReference type="ARBA" id="ARBA00004418"/>
    </source>
</evidence>
<comment type="subcellular location">
    <subcellularLocation>
        <location evidence="1">Periplasm</location>
    </subcellularLocation>
</comment>
<dbReference type="InterPro" id="IPR006311">
    <property type="entry name" value="TAT_signal"/>
</dbReference>
<dbReference type="InterPro" id="IPR000914">
    <property type="entry name" value="SBP_5_dom"/>
</dbReference>
<dbReference type="InterPro" id="IPR039424">
    <property type="entry name" value="SBP_5"/>
</dbReference>
<keyword evidence="3 4" id="KW-0732">Signal</keyword>
<dbReference type="PIRSF" id="PIRSF002741">
    <property type="entry name" value="MppA"/>
    <property type="match status" value="1"/>
</dbReference>
<name>A0A0N1F4C3_9HYPH</name>
<dbReference type="OrthoDB" id="9803988at2"/>
<dbReference type="PANTHER" id="PTHR30290:SF38">
    <property type="entry name" value="D,D-DIPEPTIDE-BINDING PERIPLASMIC PROTEIN DDPA-RELATED"/>
    <property type="match status" value="1"/>
</dbReference>
<evidence type="ECO:0000313" key="7">
    <source>
        <dbReference type="Proteomes" id="UP000037822"/>
    </source>
</evidence>
<dbReference type="GO" id="GO:0030288">
    <property type="term" value="C:outer membrane-bounded periplasmic space"/>
    <property type="evidence" value="ECO:0007669"/>
    <property type="project" value="UniProtKB-ARBA"/>
</dbReference>
<dbReference type="AlphaFoldDB" id="A0A0N1F4C3"/>
<dbReference type="RefSeq" id="WP_054209017.1">
    <property type="nucleotide sequence ID" value="NZ_LGSZ01000032.1"/>
</dbReference>
<dbReference type="CDD" id="cd08502">
    <property type="entry name" value="PBP2_NikA_DppA_OppA_like_16"/>
    <property type="match status" value="1"/>
</dbReference>
<organism evidence="6 7">
    <name type="scientific">Bosea vaviloviae</name>
    <dbReference type="NCBI Taxonomy" id="1526658"/>
    <lineage>
        <taxon>Bacteria</taxon>
        <taxon>Pseudomonadati</taxon>
        <taxon>Pseudomonadota</taxon>
        <taxon>Alphaproteobacteria</taxon>
        <taxon>Hyphomicrobiales</taxon>
        <taxon>Boseaceae</taxon>
        <taxon>Bosea</taxon>
    </lineage>
</organism>
<dbReference type="GO" id="GO:1904680">
    <property type="term" value="F:peptide transmembrane transporter activity"/>
    <property type="evidence" value="ECO:0007669"/>
    <property type="project" value="TreeGrafter"/>
</dbReference>
<reference evidence="6 7" key="1">
    <citation type="submission" date="2015-07" db="EMBL/GenBank/DDBJ databases">
        <title>Whole genome sequencing of Bosea vaviloviae isolated from cave pool.</title>
        <authorList>
            <person name="Tan N.E.H."/>
            <person name="Lee Y.P."/>
            <person name="Gan H.M."/>
            <person name="Barton H."/>
            <person name="Savka M.A."/>
        </authorList>
    </citation>
    <scope>NUCLEOTIDE SEQUENCE [LARGE SCALE GENOMIC DNA]</scope>
    <source>
        <strain evidence="6 7">SD260</strain>
    </source>
</reference>
<proteinExistence type="inferred from homology"/>